<dbReference type="InterPro" id="IPR027417">
    <property type="entry name" value="P-loop_NTPase"/>
</dbReference>
<comment type="caution">
    <text evidence="1">The sequence shown here is derived from an EMBL/GenBank/DDBJ whole genome shotgun (WGS) entry which is preliminary data.</text>
</comment>
<keyword evidence="2" id="KW-1185">Reference proteome</keyword>
<reference evidence="1 2" key="1">
    <citation type="submission" date="2020-08" db="EMBL/GenBank/DDBJ databases">
        <title>Genomic Encyclopedia of Type Strains, Phase IV (KMG-IV): sequencing the most valuable type-strain genomes for metagenomic binning, comparative biology and taxonomic classification.</title>
        <authorList>
            <person name="Goeker M."/>
        </authorList>
    </citation>
    <scope>NUCLEOTIDE SEQUENCE [LARGE SCALE GENOMIC DNA]</scope>
    <source>
        <strain evidence="1 2">DSM 103570</strain>
    </source>
</reference>
<protein>
    <recommendedName>
        <fullName evidence="3">AAA domain-containing protein</fullName>
    </recommendedName>
</protein>
<accession>A0A7W6HEI2</accession>
<organism evidence="1 2">
    <name type="scientific">Aurantimonas endophytica</name>
    <dbReference type="NCBI Taxonomy" id="1522175"/>
    <lineage>
        <taxon>Bacteria</taxon>
        <taxon>Pseudomonadati</taxon>
        <taxon>Pseudomonadota</taxon>
        <taxon>Alphaproteobacteria</taxon>
        <taxon>Hyphomicrobiales</taxon>
        <taxon>Aurantimonadaceae</taxon>
        <taxon>Aurantimonas</taxon>
    </lineage>
</organism>
<sequence>MHTQGPVPLDDDDYVKRAFEVQLVKEVQAGKWVLLLGPRQHGKTSAFLRLRDSLSKHSTKTALVDLQRTPPFTSYAQLVTWFGKMVAAALDHAIEIAETDDLSTALAAALPAGNTPVVILIDEASSISNNEWRNSFYGQLRSIANDRAIAKEGDIARRLRFVFAGTFRPERLVAEANSPFNTCERIETSDLTIADITKLAGDAGLTDPSAAAAAIHDVVGGQPFLIQKLILEAVGEDDELGAIGRAIGTLQEGGGDHITNLFRKVTSDDTLVSIVSGLVGREKIPFEAGNEDQRYLVVLGLLRRDKGALYFRNRLYADVAALSAQVVKVEVIDRQRAVLFPLDLDAFIRITSVELQEIAHGAQRGAVAAYQSGSNRLALAGFGTAMEAVLIDFLNRQSPADLLTAANRAKNKGKYFLATDPATWTLADLMRGSRGLLNQGDVDIPENLREWRNLIHPGVAVKKYISDEDLTPEVAVAGSQLRIILRDLP</sequence>
<dbReference type="AlphaFoldDB" id="A0A7W6HEI2"/>
<evidence type="ECO:0008006" key="3">
    <source>
        <dbReference type="Google" id="ProtNLM"/>
    </source>
</evidence>
<proteinExistence type="predicted"/>
<evidence type="ECO:0000313" key="2">
    <source>
        <dbReference type="Proteomes" id="UP000588647"/>
    </source>
</evidence>
<dbReference type="RefSeq" id="WP_183208533.1">
    <property type="nucleotide sequence ID" value="NZ_JAAAMM010000003.1"/>
</dbReference>
<evidence type="ECO:0000313" key="1">
    <source>
        <dbReference type="EMBL" id="MBB4003478.1"/>
    </source>
</evidence>
<dbReference type="SUPFAM" id="SSF52540">
    <property type="entry name" value="P-loop containing nucleoside triphosphate hydrolases"/>
    <property type="match status" value="1"/>
</dbReference>
<gene>
    <name evidence="1" type="ORF">GGR03_002559</name>
</gene>
<dbReference type="Proteomes" id="UP000588647">
    <property type="component" value="Unassembled WGS sequence"/>
</dbReference>
<dbReference type="Gene3D" id="3.40.50.300">
    <property type="entry name" value="P-loop containing nucleotide triphosphate hydrolases"/>
    <property type="match status" value="1"/>
</dbReference>
<dbReference type="EMBL" id="JACIEM010000003">
    <property type="protein sequence ID" value="MBB4003478.1"/>
    <property type="molecule type" value="Genomic_DNA"/>
</dbReference>
<name>A0A7W6HEI2_9HYPH</name>
<dbReference type="Pfam" id="PF14516">
    <property type="entry name" value="AAA_35"/>
    <property type="match status" value="1"/>
</dbReference>